<reference evidence="6" key="1">
    <citation type="submission" date="2021-01" db="EMBL/GenBank/DDBJ databases">
        <title>Adiantum capillus-veneris genome.</title>
        <authorList>
            <person name="Fang Y."/>
            <person name="Liao Q."/>
        </authorList>
    </citation>
    <scope>NUCLEOTIDE SEQUENCE</scope>
    <source>
        <strain evidence="6">H3</strain>
        <tissue evidence="6">Leaf</tissue>
    </source>
</reference>
<dbReference type="SUPFAM" id="SSF55068">
    <property type="entry name" value="Peptide methionine sulfoxide reductase"/>
    <property type="match status" value="1"/>
</dbReference>
<dbReference type="InterPro" id="IPR002569">
    <property type="entry name" value="Met_Sox_Rdtase_MsrA_dom"/>
</dbReference>
<dbReference type="Proteomes" id="UP000886520">
    <property type="component" value="Chromosome 13"/>
</dbReference>
<evidence type="ECO:0000256" key="4">
    <source>
        <dbReference type="ARBA" id="ARBA00030643"/>
    </source>
</evidence>
<dbReference type="EC" id="1.8.4.11" evidence="2"/>
<comment type="similarity">
    <text evidence="1">Belongs to the MsrA Met sulfoxide reductase family.</text>
</comment>
<proteinExistence type="inferred from homology"/>
<evidence type="ECO:0000313" key="6">
    <source>
        <dbReference type="EMBL" id="KAI5071337.1"/>
    </source>
</evidence>
<dbReference type="Gene3D" id="3.30.1060.10">
    <property type="entry name" value="Peptide methionine sulphoxide reductase MsrA"/>
    <property type="match status" value="1"/>
</dbReference>
<protein>
    <recommendedName>
        <fullName evidence="2">peptide-methionine (S)-S-oxide reductase</fullName>
        <ecNumber evidence="2">1.8.4.11</ecNumber>
    </recommendedName>
    <alternativeName>
        <fullName evidence="4">Peptide-methionine (S)-S-oxide reductase</fullName>
    </alternativeName>
</protein>
<evidence type="ECO:0000256" key="1">
    <source>
        <dbReference type="ARBA" id="ARBA00005591"/>
    </source>
</evidence>
<keyword evidence="7" id="KW-1185">Reference proteome</keyword>
<dbReference type="InterPro" id="IPR036509">
    <property type="entry name" value="Met_Sox_Rdtase_MsrA_sf"/>
</dbReference>
<name>A0A9D4UPS2_ADICA</name>
<comment type="caution">
    <text evidence="6">The sequence shown here is derived from an EMBL/GenBank/DDBJ whole genome shotgun (WGS) entry which is preliminary data.</text>
</comment>
<accession>A0A9D4UPS2</accession>
<dbReference type="GO" id="GO:0008113">
    <property type="term" value="F:peptide-methionine (S)-S-oxide reductase activity"/>
    <property type="evidence" value="ECO:0007669"/>
    <property type="project" value="UniProtKB-EC"/>
</dbReference>
<dbReference type="EMBL" id="JABFUD020000013">
    <property type="protein sequence ID" value="KAI5071337.1"/>
    <property type="molecule type" value="Genomic_DNA"/>
</dbReference>
<evidence type="ECO:0000256" key="2">
    <source>
        <dbReference type="ARBA" id="ARBA00012502"/>
    </source>
</evidence>
<sequence>MFNVFKPKIDVVSQVEFNPDVIRYEQLLDVFWSSHDPTQVFGQGPDVGDQYRSAIYFQGPEQENLALLSKAREEAKLVDGVLTTEIKPMSIFFPAELEHQKFELRQNSQLMQLLASAGIEEDFSSSHLGTRLNAYAAGMCSILKKREIDRMVDNFLRCRSNLRQIAQR</sequence>
<evidence type="ECO:0000259" key="5">
    <source>
        <dbReference type="Pfam" id="PF01625"/>
    </source>
</evidence>
<evidence type="ECO:0000256" key="3">
    <source>
        <dbReference type="ARBA" id="ARBA00023002"/>
    </source>
</evidence>
<feature type="domain" description="Peptide methionine sulphoxide reductase MsrA" evidence="5">
    <location>
        <begin position="14"/>
        <end position="109"/>
    </location>
</feature>
<dbReference type="Pfam" id="PF01625">
    <property type="entry name" value="PMSR"/>
    <property type="match status" value="1"/>
</dbReference>
<dbReference type="AlphaFoldDB" id="A0A9D4UPS2"/>
<dbReference type="PANTHER" id="PTHR43774:SF1">
    <property type="entry name" value="PEPTIDE METHIONINE SULFOXIDE REDUCTASE MSRA 2"/>
    <property type="match status" value="1"/>
</dbReference>
<keyword evidence="3" id="KW-0560">Oxidoreductase</keyword>
<dbReference type="OrthoDB" id="77405at2759"/>
<dbReference type="PANTHER" id="PTHR43774">
    <property type="entry name" value="PEPTIDE METHIONINE SULFOXIDE REDUCTASE"/>
    <property type="match status" value="1"/>
</dbReference>
<organism evidence="6 7">
    <name type="scientific">Adiantum capillus-veneris</name>
    <name type="common">Maidenhair fern</name>
    <dbReference type="NCBI Taxonomy" id="13818"/>
    <lineage>
        <taxon>Eukaryota</taxon>
        <taxon>Viridiplantae</taxon>
        <taxon>Streptophyta</taxon>
        <taxon>Embryophyta</taxon>
        <taxon>Tracheophyta</taxon>
        <taxon>Polypodiopsida</taxon>
        <taxon>Polypodiidae</taxon>
        <taxon>Polypodiales</taxon>
        <taxon>Pteridineae</taxon>
        <taxon>Pteridaceae</taxon>
        <taxon>Vittarioideae</taxon>
        <taxon>Adiantum</taxon>
    </lineage>
</organism>
<gene>
    <name evidence="6" type="ORF">GOP47_0013588</name>
</gene>
<evidence type="ECO:0000313" key="7">
    <source>
        <dbReference type="Proteomes" id="UP000886520"/>
    </source>
</evidence>